<dbReference type="Ensembl" id="ENSCMIT00000036497.1">
    <property type="protein sequence ID" value="ENSCMIP00000035967.1"/>
    <property type="gene ID" value="ENSCMIG00000015194.1"/>
</dbReference>
<evidence type="ECO:0000256" key="5">
    <source>
        <dbReference type="ARBA" id="ARBA00022741"/>
    </source>
</evidence>
<name>A0A4W3J1Z1_CALMI</name>
<dbReference type="Gene3D" id="1.10.560.10">
    <property type="entry name" value="GroEL-like equatorial domain"/>
    <property type="match status" value="1"/>
</dbReference>
<evidence type="ECO:0000313" key="11">
    <source>
        <dbReference type="Proteomes" id="UP000314986"/>
    </source>
</evidence>
<dbReference type="Gene3D" id="3.30.260.10">
    <property type="entry name" value="TCP-1-like chaperonin intermediate domain"/>
    <property type="match status" value="1"/>
</dbReference>
<reference evidence="10" key="5">
    <citation type="submission" date="2025-09" db="UniProtKB">
        <authorList>
            <consortium name="Ensembl"/>
        </authorList>
    </citation>
    <scope>IDENTIFICATION</scope>
</reference>
<dbReference type="GO" id="GO:0051082">
    <property type="term" value="F:unfolded protein binding"/>
    <property type="evidence" value="ECO:0007669"/>
    <property type="project" value="InterPro"/>
</dbReference>
<reference evidence="11" key="1">
    <citation type="journal article" date="2006" name="Science">
        <title>Ancient noncoding elements conserved in the human genome.</title>
        <authorList>
            <person name="Venkatesh B."/>
            <person name="Kirkness E.F."/>
            <person name="Loh Y.H."/>
            <person name="Halpern A.L."/>
            <person name="Lee A.P."/>
            <person name="Johnson J."/>
            <person name="Dandona N."/>
            <person name="Viswanathan L.D."/>
            <person name="Tay A."/>
            <person name="Venter J.C."/>
            <person name="Strausberg R.L."/>
            <person name="Brenner S."/>
        </authorList>
    </citation>
    <scope>NUCLEOTIDE SEQUENCE [LARGE SCALE GENOMIC DNA]</scope>
</reference>
<protein>
    <recommendedName>
        <fullName evidence="3">T-complex protein 1 subunit alpha</fullName>
    </recommendedName>
    <alternativeName>
        <fullName evidence="8">CCT-alpha</fullName>
    </alternativeName>
</protein>
<dbReference type="PRINTS" id="PR00304">
    <property type="entry name" value="TCOMPLEXTCP1"/>
</dbReference>
<evidence type="ECO:0000256" key="3">
    <source>
        <dbReference type="ARBA" id="ARBA00014424"/>
    </source>
</evidence>
<evidence type="ECO:0000256" key="9">
    <source>
        <dbReference type="RuleBase" id="RU004187"/>
    </source>
</evidence>
<dbReference type="STRING" id="7868.ENSCMIP00000035967"/>
<evidence type="ECO:0000256" key="8">
    <source>
        <dbReference type="ARBA" id="ARBA00030049"/>
    </source>
</evidence>
<reference evidence="11" key="3">
    <citation type="journal article" date="2014" name="Nature">
        <title>Elephant shark genome provides unique insights into gnathostome evolution.</title>
        <authorList>
            <consortium name="International Elephant Shark Genome Sequencing Consortium"/>
            <person name="Venkatesh B."/>
            <person name="Lee A.P."/>
            <person name="Ravi V."/>
            <person name="Maurya A.K."/>
            <person name="Lian M.M."/>
            <person name="Swann J.B."/>
            <person name="Ohta Y."/>
            <person name="Flajnik M.F."/>
            <person name="Sutoh Y."/>
            <person name="Kasahara M."/>
            <person name="Hoon S."/>
            <person name="Gangu V."/>
            <person name="Roy S.W."/>
            <person name="Irimia M."/>
            <person name="Korzh V."/>
            <person name="Kondrychyn I."/>
            <person name="Lim Z.W."/>
            <person name="Tay B.H."/>
            <person name="Tohari S."/>
            <person name="Kong K.W."/>
            <person name="Ho S."/>
            <person name="Lorente-Galdos B."/>
            <person name="Quilez J."/>
            <person name="Marques-Bonet T."/>
            <person name="Raney B.J."/>
            <person name="Ingham P.W."/>
            <person name="Tay A."/>
            <person name="Hillier L.W."/>
            <person name="Minx P."/>
            <person name="Boehm T."/>
            <person name="Wilson R.K."/>
            <person name="Brenner S."/>
            <person name="Warren W.C."/>
        </authorList>
    </citation>
    <scope>NUCLEOTIDE SEQUENCE [LARGE SCALE GENOMIC DNA]</scope>
</reference>
<dbReference type="InterPro" id="IPR002194">
    <property type="entry name" value="Chaperonin_TCP-1_CS"/>
</dbReference>
<dbReference type="SUPFAM" id="SSF52029">
    <property type="entry name" value="GroEL apical domain-like"/>
    <property type="match status" value="1"/>
</dbReference>
<dbReference type="InterPro" id="IPR027413">
    <property type="entry name" value="GROEL-like_equatorial_sf"/>
</dbReference>
<gene>
    <name evidence="10" type="primary">LOC103179485</name>
</gene>
<accession>A0A4W3J1Z1</accession>
<dbReference type="PANTHER" id="PTHR11353">
    <property type="entry name" value="CHAPERONIN"/>
    <property type="match status" value="1"/>
</dbReference>
<dbReference type="GeneTree" id="ENSGT00550000074878"/>
<dbReference type="PROSITE" id="PS00995">
    <property type="entry name" value="TCP1_3"/>
    <property type="match status" value="1"/>
</dbReference>
<comment type="similarity">
    <text evidence="2 9">Belongs to the TCP-1 chaperonin family.</text>
</comment>
<dbReference type="InterPro" id="IPR027409">
    <property type="entry name" value="GroEL-like_apical_dom_sf"/>
</dbReference>
<dbReference type="InterPro" id="IPR027410">
    <property type="entry name" value="TCP-1-like_intermed_sf"/>
</dbReference>
<dbReference type="CDD" id="cd03335">
    <property type="entry name" value="TCP1_alpha"/>
    <property type="match status" value="1"/>
</dbReference>
<proteinExistence type="inferred from homology"/>
<keyword evidence="4" id="KW-0963">Cytoplasm</keyword>
<organism evidence="10 11">
    <name type="scientific">Callorhinchus milii</name>
    <name type="common">Ghost shark</name>
    <dbReference type="NCBI Taxonomy" id="7868"/>
    <lineage>
        <taxon>Eukaryota</taxon>
        <taxon>Metazoa</taxon>
        <taxon>Chordata</taxon>
        <taxon>Craniata</taxon>
        <taxon>Vertebrata</taxon>
        <taxon>Chondrichthyes</taxon>
        <taxon>Holocephali</taxon>
        <taxon>Chimaeriformes</taxon>
        <taxon>Callorhinchidae</taxon>
        <taxon>Callorhinchus</taxon>
    </lineage>
</organism>
<reference evidence="10" key="4">
    <citation type="submission" date="2025-08" db="UniProtKB">
        <authorList>
            <consortium name="Ensembl"/>
        </authorList>
    </citation>
    <scope>IDENTIFICATION</scope>
</reference>
<comment type="subcellular location">
    <subcellularLocation>
        <location evidence="1">Cytoplasm</location>
    </subcellularLocation>
</comment>
<keyword evidence="11" id="KW-1185">Reference proteome</keyword>
<evidence type="ECO:0000256" key="6">
    <source>
        <dbReference type="ARBA" id="ARBA00022840"/>
    </source>
</evidence>
<dbReference type="InterPro" id="IPR012715">
    <property type="entry name" value="Chap_CCT_alpha"/>
</dbReference>
<sequence>MVAAAVAASSSSQARGPFLFHGQREFGQSVRTQNVIAAVSISNVLKSSLGPMGLDKMLVDTSGNVTITNDGATIVKLLDVEHPAAKILCELAQLQDREVGDGTTSVVIIAGDLLKNAEDLVAQKIHPNCIIIGYQLACKEAVRYINENLTISADELGRECIVNAAKTSMSSKIIGIYPFLFTDNKGQTCYSTNSINVLKAHGRSQRESTLINGYALNAVVGAQAMTKRIVNAKIACLDFSLQKVKMKLGVQILITDPSKVKLIQQREYDITKERIQKILAAGTNVLVATGGIDDMCLKYFVDVGAMAIKHATGATICSSLVNLEGEETFDASMLGQAEEVVQESDSRNIILIKNPKARTASSLILHGANDFVCDELERSVNDAINVVKKILESKFVVPGGGAVEAALSIYLENFATTMGSREQQAIAEFAHSLLVIPKTLAVNAAQDSIDLVAKMRAFHNQAQTNPDRNHFKWVGLDLLNGRPHDCKQAGIFEPAVVKIKSIKFATEAAVTILRVDDLVRLSPDEKTIGKTYQAPIASGRL</sequence>
<dbReference type="GO" id="GO:0005524">
    <property type="term" value="F:ATP binding"/>
    <property type="evidence" value="ECO:0007669"/>
    <property type="project" value="UniProtKB-KW"/>
</dbReference>
<reference evidence="11" key="2">
    <citation type="journal article" date="2007" name="PLoS Biol.">
        <title>Survey sequencing and comparative analysis of the elephant shark (Callorhinchus milii) genome.</title>
        <authorList>
            <person name="Venkatesh B."/>
            <person name="Kirkness E.F."/>
            <person name="Loh Y.H."/>
            <person name="Halpern A.L."/>
            <person name="Lee A.P."/>
            <person name="Johnson J."/>
            <person name="Dandona N."/>
            <person name="Viswanathan L.D."/>
            <person name="Tay A."/>
            <person name="Venter J.C."/>
            <person name="Strausberg R.L."/>
            <person name="Brenner S."/>
        </authorList>
    </citation>
    <scope>NUCLEOTIDE SEQUENCE [LARGE SCALE GENOMIC DNA]</scope>
</reference>
<dbReference type="GO" id="GO:0016887">
    <property type="term" value="F:ATP hydrolysis activity"/>
    <property type="evidence" value="ECO:0007669"/>
    <property type="project" value="InterPro"/>
</dbReference>
<keyword evidence="6 9" id="KW-0067">ATP-binding</keyword>
<evidence type="ECO:0000256" key="7">
    <source>
        <dbReference type="ARBA" id="ARBA00023186"/>
    </source>
</evidence>
<dbReference type="OMA" id="RGPNDYQ"/>
<evidence type="ECO:0000256" key="1">
    <source>
        <dbReference type="ARBA" id="ARBA00004496"/>
    </source>
</evidence>
<dbReference type="SUPFAM" id="SSF48592">
    <property type="entry name" value="GroEL equatorial domain-like"/>
    <property type="match status" value="1"/>
</dbReference>
<dbReference type="PROSITE" id="PS00751">
    <property type="entry name" value="TCP1_2"/>
    <property type="match status" value="1"/>
</dbReference>
<keyword evidence="7 9" id="KW-0143">Chaperone</keyword>
<dbReference type="Gene3D" id="3.50.7.10">
    <property type="entry name" value="GroEL"/>
    <property type="match status" value="1"/>
</dbReference>
<dbReference type="InterPro" id="IPR002423">
    <property type="entry name" value="Cpn60/GroEL/TCP-1"/>
</dbReference>
<keyword evidence="5 9" id="KW-0547">Nucleotide-binding</keyword>
<dbReference type="GO" id="GO:0140662">
    <property type="term" value="F:ATP-dependent protein folding chaperone"/>
    <property type="evidence" value="ECO:0007669"/>
    <property type="project" value="InterPro"/>
</dbReference>
<dbReference type="GO" id="GO:0005737">
    <property type="term" value="C:cytoplasm"/>
    <property type="evidence" value="ECO:0007669"/>
    <property type="project" value="UniProtKB-SubCell"/>
</dbReference>
<dbReference type="PROSITE" id="PS00750">
    <property type="entry name" value="TCP1_1"/>
    <property type="match status" value="1"/>
</dbReference>
<dbReference type="AlphaFoldDB" id="A0A4W3J1Z1"/>
<dbReference type="Proteomes" id="UP000314986">
    <property type="component" value="Unassembled WGS sequence"/>
</dbReference>
<dbReference type="InterPro" id="IPR017998">
    <property type="entry name" value="Chaperone_TCP-1"/>
</dbReference>
<dbReference type="Pfam" id="PF00118">
    <property type="entry name" value="Cpn60_TCP1"/>
    <property type="match status" value="1"/>
</dbReference>
<dbReference type="InParanoid" id="A0A4W3J1Z1"/>
<evidence type="ECO:0000256" key="4">
    <source>
        <dbReference type="ARBA" id="ARBA00022490"/>
    </source>
</evidence>
<evidence type="ECO:0000313" key="10">
    <source>
        <dbReference type="Ensembl" id="ENSCMIP00000035967.1"/>
    </source>
</evidence>
<dbReference type="SUPFAM" id="SSF54849">
    <property type="entry name" value="GroEL-intermediate domain like"/>
    <property type="match status" value="1"/>
</dbReference>
<dbReference type="FunFam" id="1.10.560.10:FF:000070">
    <property type="entry name" value="Uncharacterized protein"/>
    <property type="match status" value="1"/>
</dbReference>
<evidence type="ECO:0000256" key="2">
    <source>
        <dbReference type="ARBA" id="ARBA00008020"/>
    </source>
</evidence>